<dbReference type="AlphaFoldDB" id="G1Q9L3"/>
<keyword evidence="4 6" id="KW-0238">DNA-binding</keyword>
<comment type="subcellular location">
    <subcellularLocation>
        <location evidence="1">Chromosome</location>
    </subcellularLocation>
    <subcellularLocation>
        <location evidence="6">Nucleus</location>
    </subcellularLocation>
</comment>
<dbReference type="HOGENOM" id="CLU_062828_2_2_1"/>
<dbReference type="STRING" id="59463.ENSMLUP00000020396"/>
<evidence type="ECO:0000259" key="7">
    <source>
        <dbReference type="Pfam" id="PF16211"/>
    </source>
</evidence>
<evidence type="ECO:0000256" key="4">
    <source>
        <dbReference type="ARBA" id="ARBA00023125"/>
    </source>
</evidence>
<keyword evidence="6" id="KW-0539">Nucleus</keyword>
<dbReference type="Proteomes" id="UP000001074">
    <property type="component" value="Unassembled WGS sequence"/>
</dbReference>
<dbReference type="InterPro" id="IPR009072">
    <property type="entry name" value="Histone-fold"/>
</dbReference>
<dbReference type="GeneTree" id="ENSGT00900000140979"/>
<dbReference type="PANTHER" id="PTHR23430">
    <property type="entry name" value="HISTONE H2A"/>
    <property type="match status" value="1"/>
</dbReference>
<dbReference type="GO" id="GO:0000786">
    <property type="term" value="C:nucleosome"/>
    <property type="evidence" value="ECO:0007669"/>
    <property type="project" value="UniProtKB-KW"/>
</dbReference>
<dbReference type="GO" id="GO:0030527">
    <property type="term" value="F:structural constituent of chromatin"/>
    <property type="evidence" value="ECO:0007669"/>
    <property type="project" value="InterPro"/>
</dbReference>
<evidence type="ECO:0000256" key="2">
    <source>
        <dbReference type="ARBA" id="ARBA00022454"/>
    </source>
</evidence>
<dbReference type="PRINTS" id="PR00620">
    <property type="entry name" value="HISTONEH2A"/>
</dbReference>
<dbReference type="GO" id="GO:0003677">
    <property type="term" value="F:DNA binding"/>
    <property type="evidence" value="ECO:0007669"/>
    <property type="project" value="UniProtKB-KW"/>
</dbReference>
<dbReference type="GO" id="GO:0046982">
    <property type="term" value="F:protein heterodimerization activity"/>
    <property type="evidence" value="ECO:0007669"/>
    <property type="project" value="InterPro"/>
</dbReference>
<keyword evidence="9" id="KW-1185">Reference proteome</keyword>
<keyword evidence="3" id="KW-0832">Ubl conjugation</keyword>
<evidence type="ECO:0000313" key="9">
    <source>
        <dbReference type="Proteomes" id="UP000001074"/>
    </source>
</evidence>
<dbReference type="EMBL" id="AAPE02035040">
    <property type="status" value="NOT_ANNOTATED_CDS"/>
    <property type="molecule type" value="Genomic_DNA"/>
</dbReference>
<sequence length="127" mass="13371">MAGSEAGKDSGRVKAKAVSCTQRARLPFPMGHSHRHLKTRTTSHRRVGTTAACTSCNPGVPHCGGAGLAGHGLKDLKGRWVPPCHLQLEIHGDEELDSLVKAAIAGGEVILHIHSSLVGKKSSRNCL</sequence>
<evidence type="ECO:0000256" key="5">
    <source>
        <dbReference type="ARBA" id="ARBA00023269"/>
    </source>
</evidence>
<accession>G1Q9L3</accession>
<evidence type="ECO:0000256" key="3">
    <source>
        <dbReference type="ARBA" id="ARBA00022843"/>
    </source>
</evidence>
<dbReference type="Pfam" id="PF16211">
    <property type="entry name" value="Histone_H2A_C"/>
    <property type="match status" value="1"/>
</dbReference>
<keyword evidence="5 6" id="KW-0544">Nucleosome core</keyword>
<dbReference type="InterPro" id="IPR002119">
    <property type="entry name" value="Histone_H2A"/>
</dbReference>
<dbReference type="SUPFAM" id="SSF47113">
    <property type="entry name" value="Histone-fold"/>
    <property type="match status" value="1"/>
</dbReference>
<feature type="domain" description="Histone H2A C-terminal" evidence="7">
    <location>
        <begin position="94"/>
        <end position="123"/>
    </location>
</feature>
<protein>
    <recommendedName>
        <fullName evidence="6">Histone H2A</fullName>
    </recommendedName>
</protein>
<comment type="subunit">
    <text evidence="6">The nucleosome is a histone octamer containing two molecules each of H2A, H2B, H3 and H4 assembled in one H3-H4 heterotetramer and two H2A-H2B heterodimers. The octamer wraps approximately 147 bp of DNA.</text>
</comment>
<name>G1Q9L3_MYOLU</name>
<reference evidence="8" key="2">
    <citation type="submission" date="2025-08" db="UniProtKB">
        <authorList>
            <consortium name="Ensembl"/>
        </authorList>
    </citation>
    <scope>IDENTIFICATION</scope>
</reference>
<dbReference type="eggNOG" id="KOG1757">
    <property type="taxonomic scope" value="Eukaryota"/>
</dbReference>
<evidence type="ECO:0000313" key="8">
    <source>
        <dbReference type="Ensembl" id="ENSMLUP00000020396.1"/>
    </source>
</evidence>
<dbReference type="Ensembl" id="ENSMLUT00000026554.1">
    <property type="protein sequence ID" value="ENSMLUP00000020396.1"/>
    <property type="gene ID" value="ENSMLUG00000029982.1"/>
</dbReference>
<comment type="similarity">
    <text evidence="6">Belongs to the histone H2A family.</text>
</comment>
<dbReference type="InParanoid" id="G1Q9L3"/>
<organism evidence="8 9">
    <name type="scientific">Myotis lucifugus</name>
    <name type="common">Little brown bat</name>
    <dbReference type="NCBI Taxonomy" id="59463"/>
    <lineage>
        <taxon>Eukaryota</taxon>
        <taxon>Metazoa</taxon>
        <taxon>Chordata</taxon>
        <taxon>Craniata</taxon>
        <taxon>Vertebrata</taxon>
        <taxon>Euteleostomi</taxon>
        <taxon>Mammalia</taxon>
        <taxon>Eutheria</taxon>
        <taxon>Laurasiatheria</taxon>
        <taxon>Chiroptera</taxon>
        <taxon>Yangochiroptera</taxon>
        <taxon>Vespertilionidae</taxon>
        <taxon>Myotis</taxon>
    </lineage>
</organism>
<keyword evidence="2 6" id="KW-0158">Chromosome</keyword>
<dbReference type="SMART" id="SM00414">
    <property type="entry name" value="H2A"/>
    <property type="match status" value="1"/>
</dbReference>
<reference evidence="8 9" key="1">
    <citation type="journal article" date="2011" name="Nature">
        <title>A high-resolution map of human evolutionary constraint using 29 mammals.</title>
        <authorList>
            <person name="Lindblad-Toh K."/>
            <person name="Garber M."/>
            <person name="Zuk O."/>
            <person name="Lin M.F."/>
            <person name="Parker B.J."/>
            <person name="Washietl S."/>
            <person name="Kheradpour P."/>
            <person name="Ernst J."/>
            <person name="Jordan G."/>
            <person name="Mauceli E."/>
            <person name="Ward L.D."/>
            <person name="Lowe C.B."/>
            <person name="Holloway A.K."/>
            <person name="Clamp M."/>
            <person name="Gnerre S."/>
            <person name="Alfoldi J."/>
            <person name="Beal K."/>
            <person name="Chang J."/>
            <person name="Clawson H."/>
            <person name="Cuff J."/>
            <person name="Di Palma F."/>
            <person name="Fitzgerald S."/>
            <person name="Flicek P."/>
            <person name="Guttman M."/>
            <person name="Hubisz M.J."/>
            <person name="Jaffe D.B."/>
            <person name="Jungreis I."/>
            <person name="Kent W.J."/>
            <person name="Kostka D."/>
            <person name="Lara M."/>
            <person name="Martins A.L."/>
            <person name="Massingham T."/>
            <person name="Moltke I."/>
            <person name="Raney B.J."/>
            <person name="Rasmussen M.D."/>
            <person name="Robinson J."/>
            <person name="Stark A."/>
            <person name="Vilella A.J."/>
            <person name="Wen J."/>
            <person name="Xie X."/>
            <person name="Zody M.C."/>
            <person name="Baldwin J."/>
            <person name="Bloom T."/>
            <person name="Chin C.W."/>
            <person name="Heiman D."/>
            <person name="Nicol R."/>
            <person name="Nusbaum C."/>
            <person name="Young S."/>
            <person name="Wilkinson J."/>
            <person name="Worley K.C."/>
            <person name="Kovar C.L."/>
            <person name="Muzny D.M."/>
            <person name="Gibbs R.A."/>
            <person name="Cree A."/>
            <person name="Dihn H.H."/>
            <person name="Fowler G."/>
            <person name="Jhangiani S."/>
            <person name="Joshi V."/>
            <person name="Lee S."/>
            <person name="Lewis L.R."/>
            <person name="Nazareth L.V."/>
            <person name="Okwuonu G."/>
            <person name="Santibanez J."/>
            <person name="Warren W.C."/>
            <person name="Mardis E.R."/>
            <person name="Weinstock G.M."/>
            <person name="Wilson R.K."/>
            <person name="Delehaunty K."/>
            <person name="Dooling D."/>
            <person name="Fronik C."/>
            <person name="Fulton L."/>
            <person name="Fulton B."/>
            <person name="Graves T."/>
            <person name="Minx P."/>
            <person name="Sodergren E."/>
            <person name="Birney E."/>
            <person name="Margulies E.H."/>
            <person name="Herrero J."/>
            <person name="Green E.D."/>
            <person name="Haussler D."/>
            <person name="Siepel A."/>
            <person name="Goldman N."/>
            <person name="Pollard K.S."/>
            <person name="Pedersen J.S."/>
            <person name="Lander E.S."/>
            <person name="Kellis M."/>
        </authorList>
    </citation>
    <scope>NUCLEOTIDE SEQUENCE [LARGE SCALE GENOMIC DNA]</scope>
</reference>
<proteinExistence type="inferred from homology"/>
<evidence type="ECO:0000256" key="1">
    <source>
        <dbReference type="ARBA" id="ARBA00004286"/>
    </source>
</evidence>
<evidence type="ECO:0000256" key="6">
    <source>
        <dbReference type="RuleBase" id="RU003767"/>
    </source>
</evidence>
<dbReference type="GO" id="GO:0005634">
    <property type="term" value="C:nucleus"/>
    <property type="evidence" value="ECO:0007669"/>
    <property type="project" value="UniProtKB-SubCell"/>
</dbReference>
<dbReference type="InterPro" id="IPR032454">
    <property type="entry name" value="Histone_H2A_C"/>
</dbReference>
<reference evidence="8" key="3">
    <citation type="submission" date="2025-09" db="UniProtKB">
        <authorList>
            <consortium name="Ensembl"/>
        </authorList>
    </citation>
    <scope>IDENTIFICATION</scope>
</reference>
<dbReference type="Gene3D" id="1.10.20.10">
    <property type="entry name" value="Histone, subunit A"/>
    <property type="match status" value="2"/>
</dbReference>